<sequence length="96" mass="11304">MHTAYTETLFAPRPRKNIGAFLEPMKFIFSHGDHIQENTNFTFLYNVNNGCTDDVVQRSSCLTREELLCQQLHSEEKQYDFFVSRVNQEVLFPLQQ</sequence>
<evidence type="ECO:0000313" key="1">
    <source>
        <dbReference type="EMBL" id="CAG8662801.1"/>
    </source>
</evidence>
<evidence type="ECO:0000313" key="2">
    <source>
        <dbReference type="Proteomes" id="UP000789396"/>
    </source>
</evidence>
<dbReference type="OrthoDB" id="10416164at2759"/>
<reference evidence="1" key="1">
    <citation type="submission" date="2021-06" db="EMBL/GenBank/DDBJ databases">
        <authorList>
            <person name="Kallberg Y."/>
            <person name="Tangrot J."/>
            <person name="Rosling A."/>
        </authorList>
    </citation>
    <scope>NUCLEOTIDE SEQUENCE</scope>
    <source>
        <strain evidence="1">IN212</strain>
    </source>
</reference>
<organism evidence="1 2">
    <name type="scientific">Racocetra fulgida</name>
    <dbReference type="NCBI Taxonomy" id="60492"/>
    <lineage>
        <taxon>Eukaryota</taxon>
        <taxon>Fungi</taxon>
        <taxon>Fungi incertae sedis</taxon>
        <taxon>Mucoromycota</taxon>
        <taxon>Glomeromycotina</taxon>
        <taxon>Glomeromycetes</taxon>
        <taxon>Diversisporales</taxon>
        <taxon>Gigasporaceae</taxon>
        <taxon>Racocetra</taxon>
    </lineage>
</organism>
<comment type="caution">
    <text evidence="1">The sequence shown here is derived from an EMBL/GenBank/DDBJ whole genome shotgun (WGS) entry which is preliminary data.</text>
</comment>
<name>A0A9N9H965_9GLOM</name>
<protein>
    <submittedName>
        <fullName evidence="1">1384_t:CDS:1</fullName>
    </submittedName>
</protein>
<proteinExistence type="predicted"/>
<dbReference type="EMBL" id="CAJVPZ010015044">
    <property type="protein sequence ID" value="CAG8662801.1"/>
    <property type="molecule type" value="Genomic_DNA"/>
</dbReference>
<accession>A0A9N9H965</accession>
<gene>
    <name evidence="1" type="ORF">RFULGI_LOCUS8917</name>
</gene>
<dbReference type="Proteomes" id="UP000789396">
    <property type="component" value="Unassembled WGS sequence"/>
</dbReference>
<keyword evidence="2" id="KW-1185">Reference proteome</keyword>
<feature type="non-terminal residue" evidence="1">
    <location>
        <position position="96"/>
    </location>
</feature>
<dbReference type="AlphaFoldDB" id="A0A9N9H965"/>